<name>A0A672J990_SALFA</name>
<feature type="domain" description="RRM" evidence="3">
    <location>
        <begin position="62"/>
        <end position="138"/>
    </location>
</feature>
<dbReference type="SUPFAM" id="SSF54928">
    <property type="entry name" value="RNA-binding domain, RBD"/>
    <property type="match status" value="1"/>
</dbReference>
<dbReference type="Pfam" id="PF00076">
    <property type="entry name" value="RRM_1"/>
    <property type="match status" value="1"/>
</dbReference>
<evidence type="ECO:0000256" key="1">
    <source>
        <dbReference type="ARBA" id="ARBA00022884"/>
    </source>
</evidence>
<reference evidence="4" key="3">
    <citation type="submission" date="2025-09" db="UniProtKB">
        <authorList>
            <consortium name="Ensembl"/>
        </authorList>
    </citation>
    <scope>IDENTIFICATION</scope>
</reference>
<dbReference type="Ensembl" id="ENSSFAT00005051247.1">
    <property type="protein sequence ID" value="ENSSFAP00005049620.1"/>
    <property type="gene ID" value="ENSSFAG00005023973.1"/>
</dbReference>
<organism evidence="4 5">
    <name type="scientific">Salarias fasciatus</name>
    <name type="common">Jewelled blenny</name>
    <name type="synonym">Blennius fasciatus</name>
    <dbReference type="NCBI Taxonomy" id="181472"/>
    <lineage>
        <taxon>Eukaryota</taxon>
        <taxon>Metazoa</taxon>
        <taxon>Chordata</taxon>
        <taxon>Craniata</taxon>
        <taxon>Vertebrata</taxon>
        <taxon>Euteleostomi</taxon>
        <taxon>Actinopterygii</taxon>
        <taxon>Neopterygii</taxon>
        <taxon>Teleostei</taxon>
        <taxon>Neoteleostei</taxon>
        <taxon>Acanthomorphata</taxon>
        <taxon>Ovalentaria</taxon>
        <taxon>Blenniimorphae</taxon>
        <taxon>Blenniiformes</taxon>
        <taxon>Blennioidei</taxon>
        <taxon>Blenniidae</taxon>
        <taxon>Salariinae</taxon>
        <taxon>Salarias</taxon>
    </lineage>
</organism>
<dbReference type="InParanoid" id="A0A672J990"/>
<dbReference type="AlphaFoldDB" id="A0A672J990"/>
<dbReference type="PANTHER" id="PTHR21245">
    <property type="entry name" value="HETEROGENEOUS NUCLEAR RIBONUCLEOPROTEIN"/>
    <property type="match status" value="1"/>
</dbReference>
<dbReference type="Gene3D" id="3.30.70.330">
    <property type="match status" value="1"/>
</dbReference>
<dbReference type="OMA" id="MIRIGET"/>
<keyword evidence="5" id="KW-1185">Reference proteome</keyword>
<evidence type="ECO:0000256" key="2">
    <source>
        <dbReference type="PROSITE-ProRule" id="PRU00176"/>
    </source>
</evidence>
<evidence type="ECO:0000313" key="5">
    <source>
        <dbReference type="Proteomes" id="UP000472267"/>
    </source>
</evidence>
<reference evidence="4" key="1">
    <citation type="submission" date="2019-06" db="EMBL/GenBank/DDBJ databases">
        <authorList>
            <consortium name="Wellcome Sanger Institute Data Sharing"/>
        </authorList>
    </citation>
    <scope>NUCLEOTIDE SEQUENCE [LARGE SCALE GENOMIC DNA]</scope>
</reference>
<accession>A0A672J990</accession>
<dbReference type="InterPro" id="IPR000504">
    <property type="entry name" value="RRM_dom"/>
</dbReference>
<keyword evidence="1 2" id="KW-0694">RNA-binding</keyword>
<sequence>MIPSDNGGWLVDETPPFLESAAKLLAVLALKERTGYKMLQDNRQRTYGPPPGWDGPPPPHGCELYVGNIPRDMYEDELVPQFERAGQIYEFRLMLESSGKNRGYGFVKFSNEAYRAIQQLNHSEVRPGRFIIVCPSFNNCRLFIKPIPRHVTKDHILEEMKTVNTCMQTHTHTHTHPHTEL</sequence>
<dbReference type="Proteomes" id="UP000472267">
    <property type="component" value="Chromosome 13"/>
</dbReference>
<dbReference type="SMART" id="SM00360">
    <property type="entry name" value="RRM"/>
    <property type="match status" value="1"/>
</dbReference>
<dbReference type="InterPro" id="IPR035979">
    <property type="entry name" value="RBD_domain_sf"/>
</dbReference>
<reference evidence="4" key="2">
    <citation type="submission" date="2025-08" db="UniProtKB">
        <authorList>
            <consortium name="Ensembl"/>
        </authorList>
    </citation>
    <scope>IDENTIFICATION</scope>
</reference>
<evidence type="ECO:0000313" key="4">
    <source>
        <dbReference type="Ensembl" id="ENSSFAP00005049620.1"/>
    </source>
</evidence>
<dbReference type="InterPro" id="IPR012677">
    <property type="entry name" value="Nucleotide-bd_a/b_plait_sf"/>
</dbReference>
<protein>
    <recommendedName>
        <fullName evidence="3">RRM domain-containing protein</fullName>
    </recommendedName>
</protein>
<evidence type="ECO:0000259" key="3">
    <source>
        <dbReference type="PROSITE" id="PS50102"/>
    </source>
</evidence>
<proteinExistence type="predicted"/>
<dbReference type="PROSITE" id="PS50102">
    <property type="entry name" value="RRM"/>
    <property type="match status" value="1"/>
</dbReference>
<dbReference type="GO" id="GO:0003723">
    <property type="term" value="F:RNA binding"/>
    <property type="evidence" value="ECO:0007669"/>
    <property type="project" value="UniProtKB-UniRule"/>
</dbReference>